<dbReference type="PANTHER" id="PTHR12001">
    <property type="entry name" value="GERANYLGERANYL PYROPHOSPHATE SYNTHASE"/>
    <property type="match status" value="1"/>
</dbReference>
<comment type="similarity">
    <text evidence="3">Belongs to the FPP/GGPP synthase family.</text>
</comment>
<accession>A0ABW3FTA9</accession>
<comment type="caution">
    <text evidence="4">The sequence shown here is derived from an EMBL/GenBank/DDBJ whole genome shotgun (WGS) entry which is preliminary data.</text>
</comment>
<dbReference type="InterPro" id="IPR000092">
    <property type="entry name" value="Polyprenyl_synt"/>
</dbReference>
<dbReference type="PANTHER" id="PTHR12001:SF86">
    <property type="entry name" value="GERANYLGERANYL DIPHOSPHATE SYNTHASE"/>
    <property type="match status" value="1"/>
</dbReference>
<evidence type="ECO:0000256" key="3">
    <source>
        <dbReference type="RuleBase" id="RU004466"/>
    </source>
</evidence>
<dbReference type="InterPro" id="IPR008949">
    <property type="entry name" value="Isoprenoid_synthase_dom_sf"/>
</dbReference>
<evidence type="ECO:0000313" key="5">
    <source>
        <dbReference type="Proteomes" id="UP001597018"/>
    </source>
</evidence>
<dbReference type="CDD" id="cd00685">
    <property type="entry name" value="Trans_IPPS_HT"/>
    <property type="match status" value="1"/>
</dbReference>
<evidence type="ECO:0000256" key="1">
    <source>
        <dbReference type="ARBA" id="ARBA00022723"/>
    </source>
</evidence>
<keyword evidence="5" id="KW-1185">Reference proteome</keyword>
<organism evidence="4 5">
    <name type="scientific">Saccharopolyspora rosea</name>
    <dbReference type="NCBI Taxonomy" id="524884"/>
    <lineage>
        <taxon>Bacteria</taxon>
        <taxon>Bacillati</taxon>
        <taxon>Actinomycetota</taxon>
        <taxon>Actinomycetes</taxon>
        <taxon>Pseudonocardiales</taxon>
        <taxon>Pseudonocardiaceae</taxon>
        <taxon>Saccharopolyspora</taxon>
    </lineage>
</organism>
<name>A0ABW3FTA9_9PSEU</name>
<dbReference type="Proteomes" id="UP001597018">
    <property type="component" value="Unassembled WGS sequence"/>
</dbReference>
<dbReference type="Pfam" id="PF00348">
    <property type="entry name" value="polyprenyl_synt"/>
    <property type="match status" value="1"/>
</dbReference>
<dbReference type="SFLD" id="SFLDG01017">
    <property type="entry name" value="Polyprenyl_Transferase_Like"/>
    <property type="match status" value="1"/>
</dbReference>
<reference evidence="5" key="1">
    <citation type="journal article" date="2019" name="Int. J. Syst. Evol. Microbiol.">
        <title>The Global Catalogue of Microorganisms (GCM) 10K type strain sequencing project: providing services to taxonomists for standard genome sequencing and annotation.</title>
        <authorList>
            <consortium name="The Broad Institute Genomics Platform"/>
            <consortium name="The Broad Institute Genome Sequencing Center for Infectious Disease"/>
            <person name="Wu L."/>
            <person name="Ma J."/>
        </authorList>
    </citation>
    <scope>NUCLEOTIDE SEQUENCE [LARGE SCALE GENOMIC DNA]</scope>
    <source>
        <strain evidence="5">CCUG 56401</strain>
    </source>
</reference>
<dbReference type="EMBL" id="JBHTIW010000007">
    <property type="protein sequence ID" value="MFD0920475.1"/>
    <property type="molecule type" value="Genomic_DNA"/>
</dbReference>
<dbReference type="SFLD" id="SFLDS00005">
    <property type="entry name" value="Isoprenoid_Synthase_Type_I"/>
    <property type="match status" value="1"/>
</dbReference>
<evidence type="ECO:0000256" key="2">
    <source>
        <dbReference type="ARBA" id="ARBA00022842"/>
    </source>
</evidence>
<dbReference type="NCBIfam" id="NF041169">
    <property type="entry name" value="f2_encap_cargo4"/>
    <property type="match status" value="1"/>
</dbReference>
<protein>
    <submittedName>
        <fullName evidence="4">Family 2 encapsulin nanocompartment cargo protein polyprenyl transferase</fullName>
    </submittedName>
</protein>
<dbReference type="RefSeq" id="WP_263254281.1">
    <property type="nucleotide sequence ID" value="NZ_BAABLT010000005.1"/>
</dbReference>
<gene>
    <name evidence="4" type="ORF">ACFQ16_12050</name>
</gene>
<proteinExistence type="inferred from homology"/>
<dbReference type="GO" id="GO:0016740">
    <property type="term" value="F:transferase activity"/>
    <property type="evidence" value="ECO:0007669"/>
    <property type="project" value="UniProtKB-KW"/>
</dbReference>
<dbReference type="InterPro" id="IPR033749">
    <property type="entry name" value="Polyprenyl_synt_CS"/>
</dbReference>
<dbReference type="Gene3D" id="1.10.600.10">
    <property type="entry name" value="Farnesyl Diphosphate Synthase"/>
    <property type="match status" value="1"/>
</dbReference>
<dbReference type="PROSITE" id="PS00723">
    <property type="entry name" value="POLYPRENYL_SYNTHASE_1"/>
    <property type="match status" value="1"/>
</dbReference>
<keyword evidence="1" id="KW-0479">Metal-binding</keyword>
<sequence>MQKSTVDERAGGLDRAAADALDRARTVVEPALRAAVDRLPGRMRHIAGYHLGWWDEHGAPVTAHRGKAIRPAMVLACASAVGGDPEAAVPAAVAVELAHDFSLLHDDVMDGDVRRRHRPTAWTVFGSSAAILAGDALQTLATDVLVASGHPEASTAVRVLNTAVLSLINGQSADLAFEERSDVELAECQRMAGDKTGALLGCACALGALLGGGRTQQVARLCSFGESLGLSFQHVDDLLGIWGDPSTTGKPVFSDLRTRKKTLPVVAALRSGTAAGQQLAELYHREHPLTGSELAHAAELVAVAGGRVFSQREADRLLEQALRDLRDADPPPRAAEQLTALARMVIRRDR</sequence>
<evidence type="ECO:0000313" key="4">
    <source>
        <dbReference type="EMBL" id="MFD0920475.1"/>
    </source>
</evidence>
<keyword evidence="2" id="KW-0460">Magnesium</keyword>
<dbReference type="SUPFAM" id="SSF48576">
    <property type="entry name" value="Terpenoid synthases"/>
    <property type="match status" value="1"/>
</dbReference>
<keyword evidence="3 4" id="KW-0808">Transferase</keyword>